<comment type="similarity">
    <text evidence="3">Belongs to the TSC-22/Dip/Bun family.</text>
</comment>
<keyword evidence="5" id="KW-0597">Phosphoprotein</keyword>
<gene>
    <name evidence="10" type="ORF">Z043_123284</name>
</gene>
<evidence type="ECO:0000313" key="10">
    <source>
        <dbReference type="EMBL" id="KPP58852.1"/>
    </source>
</evidence>
<evidence type="ECO:0000256" key="4">
    <source>
        <dbReference type="ARBA" id="ARBA00022490"/>
    </source>
</evidence>
<evidence type="ECO:0000256" key="8">
    <source>
        <dbReference type="SAM" id="Coils"/>
    </source>
</evidence>
<feature type="compositionally biased region" description="Polar residues" evidence="9">
    <location>
        <begin position="308"/>
        <end position="321"/>
    </location>
</feature>
<feature type="region of interest" description="Disordered" evidence="9">
    <location>
        <begin position="191"/>
        <end position="215"/>
    </location>
</feature>
<evidence type="ECO:0000256" key="7">
    <source>
        <dbReference type="ARBA" id="ARBA00039909"/>
    </source>
</evidence>
<dbReference type="GO" id="GO:0005737">
    <property type="term" value="C:cytoplasm"/>
    <property type="evidence" value="ECO:0007669"/>
    <property type="project" value="UniProtKB-SubCell"/>
</dbReference>
<feature type="coiled-coil region" evidence="8">
    <location>
        <begin position="499"/>
        <end position="533"/>
    </location>
</feature>
<sequence length="537" mass="56666">MLYWADLTVVPAAKELLLHVCSCRSPRRGCAHVALLNLSVNGAVPVCQGSLCRVAVICRVHWLEQHRSAMFVNVKEIVSNFETRGQPRRLTQLSNPAQSTARSALKSSSIRSSSSERLGVPPSSPRCHPCSAPSSPTLRRGLSLPPLDVRCPPSTLCSSHPHLQLLPLGEDAGGTWGDGGKGNLFLGTSGGAGHGTRGSSIASEPPAASRRPMNSTRHRERNVCAPQWPPCPCWCRSTSAHKSSCASPSLCVCPGETTQPHDSAPRAHLEEDLPGSSGTLSGAPASNPGESAGHVSCCQLSLAPPASPSTVNSAHFHSSSAEARKGPTRTWPPQDSPVSARAQIPVAALRGNKAGVTEQVRSLRSDCTHDGATEGCVSSLRGSGYGVTMPTSTMTPVVQLGLVGITQEETPLSSSSTVSPAGGNGELKALWPEAAQCCMASGSAVKVGVSKPTVTVCSRSSDKALTSLLLFFHSASGGSMIAIDNKIEQAMDLVKTHLMMAVREEVEVLREQIKELSERNAQLERENHILRALRERE</sequence>
<evidence type="ECO:0000256" key="3">
    <source>
        <dbReference type="ARBA" id="ARBA00007908"/>
    </source>
</evidence>
<dbReference type="AlphaFoldDB" id="A0A0P7TMC5"/>
<keyword evidence="8" id="KW-0175">Coiled coil</keyword>
<evidence type="ECO:0000256" key="2">
    <source>
        <dbReference type="ARBA" id="ARBA00004496"/>
    </source>
</evidence>
<feature type="compositionally biased region" description="Polar residues" evidence="9">
    <location>
        <begin position="90"/>
        <end position="101"/>
    </location>
</feature>
<comment type="subcellular location">
    <subcellularLocation>
        <location evidence="2">Cytoplasm</location>
    </subcellularLocation>
    <subcellularLocation>
        <location evidence="1">Nucleus</location>
    </subcellularLocation>
</comment>
<keyword evidence="6" id="KW-0539">Nucleus</keyword>
<dbReference type="PANTHER" id="PTHR12348">
    <property type="entry name" value="TSC22"/>
    <property type="match status" value="1"/>
</dbReference>
<dbReference type="EMBL" id="JARO02013091">
    <property type="protein sequence ID" value="KPP58852.1"/>
    <property type="molecule type" value="Genomic_DNA"/>
</dbReference>
<feature type="region of interest" description="Disordered" evidence="9">
    <location>
        <begin position="257"/>
        <end position="294"/>
    </location>
</feature>
<protein>
    <recommendedName>
        <fullName evidence="7">TSC22 domain family protein 3</fullName>
    </recommendedName>
</protein>
<evidence type="ECO:0000256" key="5">
    <source>
        <dbReference type="ARBA" id="ARBA00022553"/>
    </source>
</evidence>
<reference evidence="10 11" key="1">
    <citation type="submission" date="2015-08" db="EMBL/GenBank/DDBJ databases">
        <title>The genome of the Asian arowana (Scleropages formosus).</title>
        <authorList>
            <person name="Tan M.H."/>
            <person name="Gan H.M."/>
            <person name="Croft L.J."/>
            <person name="Austin C.M."/>
        </authorList>
    </citation>
    <scope>NUCLEOTIDE SEQUENCE [LARGE SCALE GENOMIC DNA]</scope>
    <source>
        <strain evidence="10">Aro1</strain>
    </source>
</reference>
<dbReference type="PROSITE" id="PS01289">
    <property type="entry name" value="TSC22"/>
    <property type="match status" value="1"/>
</dbReference>
<dbReference type="PANTHER" id="PTHR12348:SF24">
    <property type="entry name" value="TSC22 DOMAIN FAMILY PROTEIN 3"/>
    <property type="match status" value="1"/>
</dbReference>
<evidence type="ECO:0000256" key="1">
    <source>
        <dbReference type="ARBA" id="ARBA00004123"/>
    </source>
</evidence>
<proteinExistence type="inferred from homology"/>
<accession>A0A0P7TMC5</accession>
<dbReference type="InterPro" id="IPR000580">
    <property type="entry name" value="TSC22/Bun"/>
</dbReference>
<dbReference type="GO" id="GO:0006357">
    <property type="term" value="P:regulation of transcription by RNA polymerase II"/>
    <property type="evidence" value="ECO:0007669"/>
    <property type="project" value="InterPro"/>
</dbReference>
<feature type="compositionally biased region" description="Low complexity" evidence="9">
    <location>
        <begin position="102"/>
        <end position="117"/>
    </location>
</feature>
<keyword evidence="4" id="KW-0963">Cytoplasm</keyword>
<evidence type="ECO:0000256" key="9">
    <source>
        <dbReference type="SAM" id="MobiDB-lite"/>
    </source>
</evidence>
<dbReference type="Pfam" id="PF01166">
    <property type="entry name" value="TSC22"/>
    <property type="match status" value="1"/>
</dbReference>
<evidence type="ECO:0000313" key="11">
    <source>
        <dbReference type="Proteomes" id="UP000034805"/>
    </source>
</evidence>
<dbReference type="Proteomes" id="UP000034805">
    <property type="component" value="Unassembled WGS sequence"/>
</dbReference>
<name>A0A0P7TMC5_SCLFO</name>
<evidence type="ECO:0000256" key="6">
    <source>
        <dbReference type="ARBA" id="ARBA00023242"/>
    </source>
</evidence>
<feature type="region of interest" description="Disordered" evidence="9">
    <location>
        <begin position="308"/>
        <end position="339"/>
    </location>
</feature>
<feature type="region of interest" description="Disordered" evidence="9">
    <location>
        <begin position="90"/>
        <end position="142"/>
    </location>
</feature>
<dbReference type="InterPro" id="IPR047862">
    <property type="entry name" value="TSC22/BUN_CS"/>
</dbReference>
<dbReference type="GO" id="GO:0005634">
    <property type="term" value="C:nucleus"/>
    <property type="evidence" value="ECO:0007669"/>
    <property type="project" value="UniProtKB-SubCell"/>
</dbReference>
<dbReference type="SUPFAM" id="SSF58026">
    <property type="entry name" value="Delta-sleep-inducing peptide immunoreactive peptide"/>
    <property type="match status" value="1"/>
</dbReference>
<dbReference type="Gene3D" id="1.20.5.490">
    <property type="entry name" value="Single helix bin"/>
    <property type="match status" value="1"/>
</dbReference>
<comment type="caution">
    <text evidence="10">The sequence shown here is derived from an EMBL/GenBank/DDBJ whole genome shotgun (WGS) entry which is preliminary data.</text>
</comment>
<organism evidence="10 11">
    <name type="scientific">Scleropages formosus</name>
    <name type="common">Asian bonytongue</name>
    <name type="synonym">Osteoglossum formosum</name>
    <dbReference type="NCBI Taxonomy" id="113540"/>
    <lineage>
        <taxon>Eukaryota</taxon>
        <taxon>Metazoa</taxon>
        <taxon>Chordata</taxon>
        <taxon>Craniata</taxon>
        <taxon>Vertebrata</taxon>
        <taxon>Euteleostomi</taxon>
        <taxon>Actinopterygii</taxon>
        <taxon>Neopterygii</taxon>
        <taxon>Teleostei</taxon>
        <taxon>Osteoglossocephala</taxon>
        <taxon>Osteoglossomorpha</taxon>
        <taxon>Osteoglossiformes</taxon>
        <taxon>Osteoglossidae</taxon>
        <taxon>Scleropages</taxon>
    </lineage>
</organism>